<dbReference type="AlphaFoldDB" id="A0A6M6BD93"/>
<evidence type="ECO:0000313" key="3">
    <source>
        <dbReference type="Proteomes" id="UP000501623"/>
    </source>
</evidence>
<accession>A0A6M6BD93</accession>
<keyword evidence="3" id="KW-1185">Reference proteome</keyword>
<feature type="transmembrane region" description="Helical" evidence="1">
    <location>
        <begin position="33"/>
        <end position="52"/>
    </location>
</feature>
<evidence type="ECO:0008006" key="4">
    <source>
        <dbReference type="Google" id="ProtNLM"/>
    </source>
</evidence>
<sequence>MKSLPFFFTATLLVLLTFSLSSCDAIGTIFKAGAWTGIIGIFLIVLLLWFIVSKLRRR</sequence>
<keyword evidence="1" id="KW-1133">Transmembrane helix</keyword>
<proteinExistence type="predicted"/>
<name>A0A6M6BD93_9BACT</name>
<dbReference type="KEGG" id="hts:HMJ29_05730"/>
<evidence type="ECO:0000313" key="2">
    <source>
        <dbReference type="EMBL" id="QJX46461.1"/>
    </source>
</evidence>
<reference evidence="2 3" key="1">
    <citation type="submission" date="2020-05" db="EMBL/GenBank/DDBJ databases">
        <title>Complete genome sequence of Hymenobacter sp. TS19 in Coasted Sand Dune.</title>
        <authorList>
            <person name="Lee J.-H."/>
            <person name="Jung J.-H."/>
            <person name="Jeong S."/>
            <person name="Zhao L."/>
            <person name="Kim M.-K."/>
            <person name="Seo H.-S."/>
            <person name="Lim S."/>
        </authorList>
    </citation>
    <scope>NUCLEOTIDE SEQUENCE [LARGE SCALE GENOMIC DNA]</scope>
    <source>
        <strain evidence="2 3">TS19</strain>
    </source>
</reference>
<dbReference type="PROSITE" id="PS51257">
    <property type="entry name" value="PROKAR_LIPOPROTEIN"/>
    <property type="match status" value="1"/>
</dbReference>
<protein>
    <recommendedName>
        <fullName evidence="4">Phosphatidate cytidylyltransferase</fullName>
    </recommendedName>
</protein>
<gene>
    <name evidence="2" type="ORF">HMJ29_05730</name>
</gene>
<dbReference type="EMBL" id="CP053538">
    <property type="protein sequence ID" value="QJX46461.1"/>
    <property type="molecule type" value="Genomic_DNA"/>
</dbReference>
<keyword evidence="1" id="KW-0812">Transmembrane</keyword>
<evidence type="ECO:0000256" key="1">
    <source>
        <dbReference type="SAM" id="Phobius"/>
    </source>
</evidence>
<organism evidence="2 3">
    <name type="scientific">Hymenobacter taeanensis</name>
    <dbReference type="NCBI Taxonomy" id="2735321"/>
    <lineage>
        <taxon>Bacteria</taxon>
        <taxon>Pseudomonadati</taxon>
        <taxon>Bacteroidota</taxon>
        <taxon>Cytophagia</taxon>
        <taxon>Cytophagales</taxon>
        <taxon>Hymenobacteraceae</taxon>
        <taxon>Hymenobacter</taxon>
    </lineage>
</organism>
<dbReference type="RefSeq" id="WP_171590571.1">
    <property type="nucleotide sequence ID" value="NZ_CP053538.1"/>
</dbReference>
<dbReference type="Proteomes" id="UP000501623">
    <property type="component" value="Chromosome"/>
</dbReference>
<keyword evidence="1" id="KW-0472">Membrane</keyword>